<dbReference type="Pfam" id="PF12729">
    <property type="entry name" value="4HB_MCP_1"/>
    <property type="match status" value="1"/>
</dbReference>
<keyword evidence="5" id="KW-1133">Transmembrane helix</keyword>
<evidence type="ECO:0000256" key="2">
    <source>
        <dbReference type="ARBA" id="ARBA00029447"/>
    </source>
</evidence>
<dbReference type="PROSITE" id="PS50111">
    <property type="entry name" value="CHEMOTAXIS_TRANSDUC_2"/>
    <property type="match status" value="1"/>
</dbReference>
<protein>
    <submittedName>
        <fullName evidence="8">HAMP domain-containing protein</fullName>
    </submittedName>
</protein>
<reference evidence="8 9" key="1">
    <citation type="submission" date="2020-04" db="EMBL/GenBank/DDBJ databases">
        <title>Donghicola sp., a member of the Rhodobacteraceae family isolated from mangrove forest in Thailand.</title>
        <authorList>
            <person name="Charoenyingcharoen P."/>
            <person name="Yukphan P."/>
        </authorList>
    </citation>
    <scope>NUCLEOTIDE SEQUENCE [LARGE SCALE GENOMIC DNA]</scope>
    <source>
        <strain evidence="8 9">C2-DW-16</strain>
    </source>
</reference>
<name>A0ABX2PHD3_9RHOB</name>
<dbReference type="InterPro" id="IPR051310">
    <property type="entry name" value="MCP_chemotaxis"/>
</dbReference>
<dbReference type="PRINTS" id="PR00260">
    <property type="entry name" value="CHEMTRNSDUCR"/>
</dbReference>
<dbReference type="InterPro" id="IPR024478">
    <property type="entry name" value="HlyB_4HB_MCP"/>
</dbReference>
<feature type="compositionally biased region" description="Acidic residues" evidence="4">
    <location>
        <begin position="552"/>
        <end position="571"/>
    </location>
</feature>
<keyword evidence="9" id="KW-1185">Reference proteome</keyword>
<feature type="region of interest" description="Disordered" evidence="4">
    <location>
        <begin position="497"/>
        <end position="580"/>
    </location>
</feature>
<sequence>MRFTIKLKLILAFVGVLGLAGYAMQTTMTSFRELSERLDQLVEVRSEQLKAAERAKAQLLLAEESLRDATLAEERTERIRFLEEATEADASISDFMTELRELDAGDLAQYIGVFEPRLSAAMNNHNTTIAMLRGGNDSAAIDLLLNEGRRTFQEARDAANVLSDQIQAIMNQQAIDSNRLYDEARSFALTLIGVAAVLGIGVALYMVMSISKGLDRANDLARSVAEGDLTKTVDVTTNDELGDLLHTSNEMVERLRMIVADVNAAADNMTLGSSQVAATSEQLSQGATEQAASTEETSASLAQMAANTKQSAENAAETEQMANSSAISARESGRVVAEAVEAMTTIAERIMIVQEIARQTDLLALNAAVEAARAGEHGRGFAVVASEVRKLAERSQEAANEISTLSSATVKTATKAGEMLNTLVPEIEQTSMLVSQISGAMRELALGTDQITTAVRQLDQVTQENTASSEELSSSAVELSSQAENLKDAITFFELPRARSTKRRRSSAPAAAPSKSRKPAKKAAKSSGGGFSYSLSPSKSKASPKKAKQYDEDMEEELDFDFGDDVMDENDEKFSRYAAE</sequence>
<gene>
    <name evidence="8" type="ORF">HJ526_15820</name>
</gene>
<dbReference type="Proteomes" id="UP000523601">
    <property type="component" value="Unassembled WGS sequence"/>
</dbReference>
<evidence type="ECO:0000259" key="6">
    <source>
        <dbReference type="PROSITE" id="PS50111"/>
    </source>
</evidence>
<keyword evidence="5" id="KW-0812">Transmembrane</keyword>
<evidence type="ECO:0000313" key="8">
    <source>
        <dbReference type="EMBL" id="NVO28898.1"/>
    </source>
</evidence>
<feature type="domain" description="Methyl-accepting transducer" evidence="6">
    <location>
        <begin position="265"/>
        <end position="480"/>
    </location>
</feature>
<evidence type="ECO:0000256" key="3">
    <source>
        <dbReference type="PROSITE-ProRule" id="PRU00284"/>
    </source>
</evidence>
<evidence type="ECO:0000256" key="4">
    <source>
        <dbReference type="SAM" id="MobiDB-lite"/>
    </source>
</evidence>
<proteinExistence type="inferred from homology"/>
<keyword evidence="5" id="KW-0472">Membrane</keyword>
<dbReference type="CDD" id="cd06225">
    <property type="entry name" value="HAMP"/>
    <property type="match status" value="1"/>
</dbReference>
<comment type="caution">
    <text evidence="8">The sequence shown here is derived from an EMBL/GenBank/DDBJ whole genome shotgun (WGS) entry which is preliminary data.</text>
</comment>
<keyword evidence="3" id="KW-0807">Transducer</keyword>
<dbReference type="PANTHER" id="PTHR43531">
    <property type="entry name" value="PROTEIN ICFG"/>
    <property type="match status" value="1"/>
</dbReference>
<dbReference type="Pfam" id="PF00015">
    <property type="entry name" value="MCPsignal"/>
    <property type="match status" value="1"/>
</dbReference>
<evidence type="ECO:0000259" key="7">
    <source>
        <dbReference type="PROSITE" id="PS50885"/>
    </source>
</evidence>
<evidence type="ECO:0000313" key="9">
    <source>
        <dbReference type="Proteomes" id="UP000523601"/>
    </source>
</evidence>
<evidence type="ECO:0000256" key="5">
    <source>
        <dbReference type="SAM" id="Phobius"/>
    </source>
</evidence>
<dbReference type="EMBL" id="JABCJD010000009">
    <property type="protein sequence ID" value="NVO28898.1"/>
    <property type="molecule type" value="Genomic_DNA"/>
</dbReference>
<organism evidence="8 9">
    <name type="scientific">Donghicola mangrovi</name>
    <dbReference type="NCBI Taxonomy" id="2729614"/>
    <lineage>
        <taxon>Bacteria</taxon>
        <taxon>Pseudomonadati</taxon>
        <taxon>Pseudomonadota</taxon>
        <taxon>Alphaproteobacteria</taxon>
        <taxon>Rhodobacterales</taxon>
        <taxon>Roseobacteraceae</taxon>
        <taxon>Donghicola</taxon>
    </lineage>
</organism>
<feature type="region of interest" description="Disordered" evidence="4">
    <location>
        <begin position="280"/>
        <end position="326"/>
    </location>
</feature>
<dbReference type="InterPro" id="IPR004089">
    <property type="entry name" value="MCPsignal_dom"/>
</dbReference>
<keyword evidence="1" id="KW-0145">Chemotaxis</keyword>
<dbReference type="InterPro" id="IPR003660">
    <property type="entry name" value="HAMP_dom"/>
</dbReference>
<dbReference type="RefSeq" id="WP_176855587.1">
    <property type="nucleotide sequence ID" value="NZ_JABCJD010000009.1"/>
</dbReference>
<dbReference type="PROSITE" id="PS50885">
    <property type="entry name" value="HAMP"/>
    <property type="match status" value="1"/>
</dbReference>
<feature type="compositionally biased region" description="Basic residues" evidence="4">
    <location>
        <begin position="515"/>
        <end position="524"/>
    </location>
</feature>
<dbReference type="InterPro" id="IPR004090">
    <property type="entry name" value="Chemotax_Me-accpt_rcpt"/>
</dbReference>
<evidence type="ECO:0000256" key="1">
    <source>
        <dbReference type="ARBA" id="ARBA00022500"/>
    </source>
</evidence>
<dbReference type="Gene3D" id="1.10.287.950">
    <property type="entry name" value="Methyl-accepting chemotaxis protein"/>
    <property type="match status" value="1"/>
</dbReference>
<feature type="domain" description="HAMP" evidence="7">
    <location>
        <begin position="208"/>
        <end position="260"/>
    </location>
</feature>
<dbReference type="SUPFAM" id="SSF58104">
    <property type="entry name" value="Methyl-accepting chemotaxis protein (MCP) signaling domain"/>
    <property type="match status" value="1"/>
</dbReference>
<dbReference type="Pfam" id="PF00672">
    <property type="entry name" value="HAMP"/>
    <property type="match status" value="1"/>
</dbReference>
<feature type="transmembrane region" description="Helical" evidence="5">
    <location>
        <begin position="187"/>
        <end position="207"/>
    </location>
</feature>
<accession>A0ABX2PHD3</accession>
<dbReference type="SMART" id="SM00304">
    <property type="entry name" value="HAMP"/>
    <property type="match status" value="1"/>
</dbReference>
<dbReference type="SMART" id="SM00283">
    <property type="entry name" value="MA"/>
    <property type="match status" value="1"/>
</dbReference>
<comment type="similarity">
    <text evidence="2">Belongs to the methyl-accepting chemotaxis (MCP) protein family.</text>
</comment>
<feature type="compositionally biased region" description="Low complexity" evidence="4">
    <location>
        <begin position="285"/>
        <end position="303"/>
    </location>
</feature>
<dbReference type="PANTHER" id="PTHR43531:SF11">
    <property type="entry name" value="METHYL-ACCEPTING CHEMOTAXIS PROTEIN 3"/>
    <property type="match status" value="1"/>
</dbReference>